<dbReference type="CDD" id="cd06171">
    <property type="entry name" value="Sigma70_r4"/>
    <property type="match status" value="1"/>
</dbReference>
<keyword evidence="4" id="KW-0804">Transcription</keyword>
<dbReference type="InterPro" id="IPR013249">
    <property type="entry name" value="RNA_pol_sigma70_r4_t2"/>
</dbReference>
<evidence type="ECO:0000256" key="3">
    <source>
        <dbReference type="ARBA" id="ARBA00023082"/>
    </source>
</evidence>
<keyword evidence="8" id="KW-1185">Reference proteome</keyword>
<evidence type="ECO:0000256" key="4">
    <source>
        <dbReference type="ARBA" id="ARBA00023163"/>
    </source>
</evidence>
<dbReference type="GO" id="GO:0016987">
    <property type="term" value="F:sigma factor activity"/>
    <property type="evidence" value="ECO:0007669"/>
    <property type="project" value="UniProtKB-KW"/>
</dbReference>
<evidence type="ECO:0000259" key="5">
    <source>
        <dbReference type="Pfam" id="PF04542"/>
    </source>
</evidence>
<dbReference type="InterPro" id="IPR013324">
    <property type="entry name" value="RNA_pol_sigma_r3/r4-like"/>
</dbReference>
<dbReference type="PANTHER" id="PTHR43133:SF46">
    <property type="entry name" value="RNA POLYMERASE SIGMA-70 FACTOR ECF SUBFAMILY"/>
    <property type="match status" value="1"/>
</dbReference>
<reference evidence="7" key="1">
    <citation type="submission" date="2022-11" db="EMBL/GenBank/DDBJ databases">
        <title>Dyadobacter pollutisoli sp. nov., isolated from plastic dumped soil.</title>
        <authorList>
            <person name="Kim J.M."/>
            <person name="Kim K.R."/>
            <person name="Lee J.K."/>
            <person name="Hao L."/>
            <person name="Jeon C.O."/>
        </authorList>
    </citation>
    <scope>NUCLEOTIDE SEQUENCE</scope>
    <source>
        <strain evidence="7">U1</strain>
    </source>
</reference>
<feature type="domain" description="RNA polymerase sigma factor 70 region 4 type 2" evidence="6">
    <location>
        <begin position="131"/>
        <end position="181"/>
    </location>
</feature>
<evidence type="ECO:0000313" key="7">
    <source>
        <dbReference type="EMBL" id="WAC09499.1"/>
    </source>
</evidence>
<evidence type="ECO:0000313" key="8">
    <source>
        <dbReference type="Proteomes" id="UP001164653"/>
    </source>
</evidence>
<dbReference type="EMBL" id="CP112998">
    <property type="protein sequence ID" value="WAC09499.1"/>
    <property type="molecule type" value="Genomic_DNA"/>
</dbReference>
<dbReference type="Gene3D" id="1.10.10.10">
    <property type="entry name" value="Winged helix-like DNA-binding domain superfamily/Winged helix DNA-binding domain"/>
    <property type="match status" value="1"/>
</dbReference>
<dbReference type="GO" id="GO:0006352">
    <property type="term" value="P:DNA-templated transcription initiation"/>
    <property type="evidence" value="ECO:0007669"/>
    <property type="project" value="InterPro"/>
</dbReference>
<dbReference type="RefSeq" id="WP_244820617.1">
    <property type="nucleotide sequence ID" value="NZ_CP112998.1"/>
</dbReference>
<dbReference type="PANTHER" id="PTHR43133">
    <property type="entry name" value="RNA POLYMERASE ECF-TYPE SIGMA FACTO"/>
    <property type="match status" value="1"/>
</dbReference>
<dbReference type="InterPro" id="IPR036388">
    <property type="entry name" value="WH-like_DNA-bd_sf"/>
</dbReference>
<dbReference type="NCBIfam" id="TIGR02937">
    <property type="entry name" value="sigma70-ECF"/>
    <property type="match status" value="1"/>
</dbReference>
<dbReference type="Pfam" id="PF04542">
    <property type="entry name" value="Sigma70_r2"/>
    <property type="match status" value="1"/>
</dbReference>
<accession>A0A9E8N4A4</accession>
<dbReference type="SUPFAM" id="SSF88659">
    <property type="entry name" value="Sigma3 and sigma4 domains of RNA polymerase sigma factors"/>
    <property type="match status" value="1"/>
</dbReference>
<feature type="domain" description="RNA polymerase sigma-70 region 2" evidence="5">
    <location>
        <begin position="31"/>
        <end position="93"/>
    </location>
</feature>
<keyword evidence="2" id="KW-0805">Transcription regulation</keyword>
<organism evidence="7 8">
    <name type="scientific">Dyadobacter pollutisoli</name>
    <dbReference type="NCBI Taxonomy" id="2910158"/>
    <lineage>
        <taxon>Bacteria</taxon>
        <taxon>Pseudomonadati</taxon>
        <taxon>Bacteroidota</taxon>
        <taxon>Cytophagia</taxon>
        <taxon>Cytophagales</taxon>
        <taxon>Spirosomataceae</taxon>
        <taxon>Dyadobacter</taxon>
    </lineage>
</organism>
<dbReference type="Gene3D" id="1.10.1740.10">
    <property type="match status" value="1"/>
</dbReference>
<evidence type="ECO:0000259" key="6">
    <source>
        <dbReference type="Pfam" id="PF08281"/>
    </source>
</evidence>
<evidence type="ECO:0000256" key="1">
    <source>
        <dbReference type="ARBA" id="ARBA00010641"/>
    </source>
</evidence>
<protein>
    <submittedName>
        <fullName evidence="7">Sigma-70 family RNA polymerase sigma factor</fullName>
    </submittedName>
</protein>
<gene>
    <name evidence="7" type="ORF">ON006_17250</name>
</gene>
<dbReference type="InterPro" id="IPR039425">
    <property type="entry name" value="RNA_pol_sigma-70-like"/>
</dbReference>
<sequence length="204" mass="24170">MLLLAQFTKHTDDAILWNCFRNGDEDAYTELARRYYRPLTQYGQRFTPNMQVIEDALQDLLVHLWLHRESVNDTPSVKFYLIKSFRNRILKTIKPLAEEVELTNHFDDLNTEFSREDSMIQGENDLALKKQVRNVMDQLPSRQQEVIYLRFFQNLKPEEIAGLLSINPQSVSNLIQRALSNLRELWTATTSCSLFFYSFYQMLY</sequence>
<dbReference type="KEGG" id="dpf:ON006_17250"/>
<dbReference type="InterPro" id="IPR007627">
    <property type="entry name" value="RNA_pol_sigma70_r2"/>
</dbReference>
<dbReference type="GO" id="GO:0003677">
    <property type="term" value="F:DNA binding"/>
    <property type="evidence" value="ECO:0007669"/>
    <property type="project" value="InterPro"/>
</dbReference>
<dbReference type="InterPro" id="IPR013325">
    <property type="entry name" value="RNA_pol_sigma_r2"/>
</dbReference>
<dbReference type="SUPFAM" id="SSF88946">
    <property type="entry name" value="Sigma2 domain of RNA polymerase sigma factors"/>
    <property type="match status" value="1"/>
</dbReference>
<dbReference type="Pfam" id="PF08281">
    <property type="entry name" value="Sigma70_r4_2"/>
    <property type="match status" value="1"/>
</dbReference>
<evidence type="ECO:0000256" key="2">
    <source>
        <dbReference type="ARBA" id="ARBA00023015"/>
    </source>
</evidence>
<keyword evidence="3" id="KW-0731">Sigma factor</keyword>
<dbReference type="InterPro" id="IPR014284">
    <property type="entry name" value="RNA_pol_sigma-70_dom"/>
</dbReference>
<dbReference type="Proteomes" id="UP001164653">
    <property type="component" value="Chromosome"/>
</dbReference>
<comment type="similarity">
    <text evidence="1">Belongs to the sigma-70 factor family. ECF subfamily.</text>
</comment>
<dbReference type="AlphaFoldDB" id="A0A9E8N4A4"/>
<name>A0A9E8N4A4_9BACT</name>
<proteinExistence type="inferred from homology"/>